<accession>A0A855XC09</accession>
<comment type="similarity">
    <text evidence="1 7">Belongs to the carbamate kinase family.</text>
</comment>
<sequence length="316" mass="33616">MSNKTAVVALGGNAITVPGQEDTIANQFANTRASLDGIVELARDGFKLVITHGNGPQVGNALLRVELARGKAPILPLGVLVADTEGGMGYMIEQSLQNRLKKDGIDRPVITIITQMIVDEHDPAVANPTKFIGQFYTEQDARLFEETRGWTMKADANRGWRRVVPSPVPLRAVEAPLIKQLVENGAIVLAGGGGGIPVYIDSKGNLEGMDAVIDKDLGSAVLAAEIGASVLSILTSVDNVALNFGKPNQKVLESCTFTEMKRYYAEGHFPPGSMGPKVAAALKFLENGGDVVAITSFKNARKALNGEAGTRIVRDR</sequence>
<keyword evidence="4 7" id="KW-0418">Kinase</keyword>
<evidence type="ECO:0000256" key="7">
    <source>
        <dbReference type="PIRNR" id="PIRNR000723"/>
    </source>
</evidence>
<name>A0A855XC09_9BACT</name>
<dbReference type="Gene3D" id="3.40.1160.10">
    <property type="entry name" value="Acetylglutamate kinase-like"/>
    <property type="match status" value="1"/>
</dbReference>
<dbReference type="EMBL" id="PQAP01000007">
    <property type="protein sequence ID" value="PWB75892.1"/>
    <property type="molecule type" value="Genomic_DNA"/>
</dbReference>
<organism evidence="9 10">
    <name type="scientific">candidate division GN15 bacterium</name>
    <dbReference type="NCBI Taxonomy" id="2072418"/>
    <lineage>
        <taxon>Bacteria</taxon>
        <taxon>candidate division GN15</taxon>
    </lineage>
</organism>
<evidence type="ECO:0000256" key="1">
    <source>
        <dbReference type="ARBA" id="ARBA00011066"/>
    </source>
</evidence>
<evidence type="ECO:0000256" key="4">
    <source>
        <dbReference type="ARBA" id="ARBA00022777"/>
    </source>
</evidence>
<dbReference type="PIRSF" id="PIRSF000723">
    <property type="entry name" value="Carbamate_kin"/>
    <property type="match status" value="1"/>
</dbReference>
<keyword evidence="3" id="KW-0547">Nucleotide-binding</keyword>
<dbReference type="InterPro" id="IPR023000">
    <property type="entry name" value="Shikimate_kinase_CS"/>
</dbReference>
<evidence type="ECO:0000256" key="5">
    <source>
        <dbReference type="ARBA" id="ARBA00022840"/>
    </source>
</evidence>
<keyword evidence="5" id="KW-0067">ATP-binding</keyword>
<keyword evidence="2 7" id="KW-0808">Transferase</keyword>
<evidence type="ECO:0000259" key="8">
    <source>
        <dbReference type="Pfam" id="PF00696"/>
    </source>
</evidence>
<feature type="domain" description="Aspartate/glutamate/uridylate kinase" evidence="8">
    <location>
        <begin position="4"/>
        <end position="295"/>
    </location>
</feature>
<protein>
    <recommendedName>
        <fullName evidence="6 7">Carbamate kinase</fullName>
    </recommendedName>
</protein>
<dbReference type="PANTHER" id="PTHR30409:SF1">
    <property type="entry name" value="CARBAMATE KINASE-RELATED"/>
    <property type="match status" value="1"/>
</dbReference>
<dbReference type="PROSITE" id="PS01128">
    <property type="entry name" value="SHIKIMATE_KINASE"/>
    <property type="match status" value="1"/>
</dbReference>
<dbReference type="PANTHER" id="PTHR30409">
    <property type="entry name" value="CARBAMATE KINASE"/>
    <property type="match status" value="1"/>
</dbReference>
<dbReference type="Proteomes" id="UP000250918">
    <property type="component" value="Unassembled WGS sequence"/>
</dbReference>
<dbReference type="GO" id="GO:0019546">
    <property type="term" value="P:L-arginine deiminase pathway"/>
    <property type="evidence" value="ECO:0007669"/>
    <property type="project" value="TreeGrafter"/>
</dbReference>
<comment type="caution">
    <text evidence="9">The sequence shown here is derived from an EMBL/GenBank/DDBJ whole genome shotgun (WGS) entry which is preliminary data.</text>
</comment>
<dbReference type="InterPro" id="IPR001048">
    <property type="entry name" value="Asp/Glu/Uridylate_kinase"/>
</dbReference>
<proteinExistence type="inferred from homology"/>
<evidence type="ECO:0000313" key="10">
    <source>
        <dbReference type="Proteomes" id="UP000250918"/>
    </source>
</evidence>
<dbReference type="NCBIfam" id="NF009007">
    <property type="entry name" value="PRK12352.1"/>
    <property type="match status" value="1"/>
</dbReference>
<dbReference type="AlphaFoldDB" id="A0A855XC09"/>
<reference evidence="9 10" key="1">
    <citation type="journal article" date="2018" name="ISME J.">
        <title>A methanotrophic archaeon couples anaerobic oxidation of methane to Fe(III) reduction.</title>
        <authorList>
            <person name="Cai C."/>
            <person name="Leu A.O."/>
            <person name="Xie G.J."/>
            <person name="Guo J."/>
            <person name="Feng Y."/>
            <person name="Zhao J.X."/>
            <person name="Tyson G.W."/>
            <person name="Yuan Z."/>
            <person name="Hu S."/>
        </authorList>
    </citation>
    <scope>NUCLEOTIDE SEQUENCE [LARGE SCALE GENOMIC DNA]</scope>
    <source>
        <strain evidence="9">FeB_12</strain>
    </source>
</reference>
<dbReference type="FunFam" id="3.40.1160.10:FF:000007">
    <property type="entry name" value="Carbamate kinase"/>
    <property type="match status" value="1"/>
</dbReference>
<dbReference type="PRINTS" id="PR01469">
    <property type="entry name" value="CARBMTKINASE"/>
</dbReference>
<dbReference type="GO" id="GO:0005829">
    <property type="term" value="C:cytosol"/>
    <property type="evidence" value="ECO:0007669"/>
    <property type="project" value="TreeGrafter"/>
</dbReference>
<dbReference type="GO" id="GO:0005524">
    <property type="term" value="F:ATP binding"/>
    <property type="evidence" value="ECO:0007669"/>
    <property type="project" value="UniProtKB-KW"/>
</dbReference>
<dbReference type="CDD" id="cd04235">
    <property type="entry name" value="AAK_CK"/>
    <property type="match status" value="1"/>
</dbReference>
<evidence type="ECO:0000256" key="6">
    <source>
        <dbReference type="NCBIfam" id="TIGR00746"/>
    </source>
</evidence>
<dbReference type="InterPro" id="IPR036393">
    <property type="entry name" value="AceGlu_kinase-like_sf"/>
</dbReference>
<evidence type="ECO:0000313" key="9">
    <source>
        <dbReference type="EMBL" id="PWB75892.1"/>
    </source>
</evidence>
<dbReference type="InterPro" id="IPR003964">
    <property type="entry name" value="Carb_kinase"/>
</dbReference>
<dbReference type="GO" id="GO:0008804">
    <property type="term" value="F:carbamate kinase activity"/>
    <property type="evidence" value="ECO:0007669"/>
    <property type="project" value="UniProtKB-UniRule"/>
</dbReference>
<evidence type="ECO:0000256" key="3">
    <source>
        <dbReference type="ARBA" id="ARBA00022741"/>
    </source>
</evidence>
<dbReference type="SUPFAM" id="SSF53633">
    <property type="entry name" value="Carbamate kinase-like"/>
    <property type="match status" value="1"/>
</dbReference>
<dbReference type="Pfam" id="PF00696">
    <property type="entry name" value="AA_kinase"/>
    <property type="match status" value="1"/>
</dbReference>
<gene>
    <name evidence="9" type="primary">arcC</name>
    <name evidence="9" type="ORF">C3F09_01625</name>
</gene>
<evidence type="ECO:0000256" key="2">
    <source>
        <dbReference type="ARBA" id="ARBA00022679"/>
    </source>
</evidence>
<dbReference type="NCBIfam" id="TIGR00746">
    <property type="entry name" value="arcC"/>
    <property type="match status" value="1"/>
</dbReference>